<dbReference type="Pfam" id="PF09797">
    <property type="entry name" value="NatB_MDM20"/>
    <property type="match status" value="1"/>
</dbReference>
<keyword evidence="2" id="KW-0802">TPR repeat</keyword>
<dbReference type="EMBL" id="BPLR01021391">
    <property type="protein sequence ID" value="GIX89098.1"/>
    <property type="molecule type" value="Genomic_DNA"/>
</dbReference>
<evidence type="ECO:0000313" key="3">
    <source>
        <dbReference type="EMBL" id="GIX89098.1"/>
    </source>
</evidence>
<sequence>MVDVLVNFYEQFGTKPSCFIDLTYVMDFISLTEEEIKLVLEKIKASLVLENSSESITLPKDAKQMNRHMCYSRLYHFYGYHLNLDLTEQYTYARELTERYQHALQFGTNLLTTEFQPADNYCLLAAHTLICIWEKTEDERLIGQVLVVLENGLKNSPSNYQIKLLMMKLYNIIGALEASYSLYESIDVKHVQQETLGYLITDSLLSAAFFNTSLTVLGNSIRFYTSNYKDIVDYLLSGYKFGSFTREKINNSLQYASVTVERLILDFLLEVKSHQDLEKLIPSMEIDPEKDHRPTDVLVDSRDVFIYRMYSEKEKNILEDHIAKSKQEKIWWLKIRNLIIRLVAAAFYLHKPHYTNNTENNITNGEKRHMVNILSDLIASVKDCVAFINKENLINSIFPIQTPGISRLVKYLQHSHLDTLVACAKLVRYVHELVEGQTTDKSENKEDFEVFNTIKTNFQASLKRLQETNSKRDSLTPTEIKSFIEDLMNTVETLSLGTMFVSICHAMLKPIWNSLMRKGKKKKENIPLVTQETFQQLTNLINDMESLGRSLQDLLGVDPSQLVLLKVLSITDNDNCIQNQDNVVEAITKKLEASYHTSIKELNALVISKVKHLQSLKW</sequence>
<evidence type="ECO:0000256" key="1">
    <source>
        <dbReference type="ARBA" id="ARBA00006298"/>
    </source>
</evidence>
<dbReference type="Proteomes" id="UP001054945">
    <property type="component" value="Unassembled WGS sequence"/>
</dbReference>
<name>A0AAV4NWI9_CAEEX</name>
<dbReference type="AlphaFoldDB" id="A0AAV4NWI9"/>
<comment type="caution">
    <text evidence="3">The sequence shown here is derived from an EMBL/GenBank/DDBJ whole genome shotgun (WGS) entry which is preliminary data.</text>
</comment>
<evidence type="ECO:0000313" key="4">
    <source>
        <dbReference type="Proteomes" id="UP001054945"/>
    </source>
</evidence>
<gene>
    <name evidence="3" type="primary">NAA25</name>
    <name evidence="3" type="ORF">CEXT_460611</name>
</gene>
<protein>
    <submittedName>
        <fullName evidence="3">N-alpha-acetyltransferase 25, NatB auxiliary subunit</fullName>
    </submittedName>
</protein>
<keyword evidence="4" id="KW-1185">Reference proteome</keyword>
<dbReference type="PANTHER" id="PTHR22767">
    <property type="entry name" value="N-TERMINAL ACETYLTRANSFERASE-RELATED"/>
    <property type="match status" value="1"/>
</dbReference>
<dbReference type="InterPro" id="IPR019183">
    <property type="entry name" value="NAA25_NatB_aux_su"/>
</dbReference>
<dbReference type="PANTHER" id="PTHR22767:SF3">
    <property type="entry name" value="N-ALPHA-ACETYLTRANSFERASE 25, NATB AUXILIARY SUBUNIT"/>
    <property type="match status" value="1"/>
</dbReference>
<proteinExistence type="inferred from homology"/>
<dbReference type="GO" id="GO:0031416">
    <property type="term" value="C:NatB complex"/>
    <property type="evidence" value="ECO:0007669"/>
    <property type="project" value="TreeGrafter"/>
</dbReference>
<comment type="similarity">
    <text evidence="1">Belongs to the MDM20/NAA25 family.</text>
</comment>
<accession>A0AAV4NWI9</accession>
<reference evidence="3 4" key="1">
    <citation type="submission" date="2021-06" db="EMBL/GenBank/DDBJ databases">
        <title>Caerostris extrusa draft genome.</title>
        <authorList>
            <person name="Kono N."/>
            <person name="Arakawa K."/>
        </authorList>
    </citation>
    <scope>NUCLEOTIDE SEQUENCE [LARGE SCALE GENOMIC DNA]</scope>
</reference>
<organism evidence="3 4">
    <name type="scientific">Caerostris extrusa</name>
    <name type="common">Bark spider</name>
    <name type="synonym">Caerostris bankana</name>
    <dbReference type="NCBI Taxonomy" id="172846"/>
    <lineage>
        <taxon>Eukaryota</taxon>
        <taxon>Metazoa</taxon>
        <taxon>Ecdysozoa</taxon>
        <taxon>Arthropoda</taxon>
        <taxon>Chelicerata</taxon>
        <taxon>Arachnida</taxon>
        <taxon>Araneae</taxon>
        <taxon>Araneomorphae</taxon>
        <taxon>Entelegynae</taxon>
        <taxon>Araneoidea</taxon>
        <taxon>Araneidae</taxon>
        <taxon>Caerostris</taxon>
    </lineage>
</organism>
<evidence type="ECO:0000256" key="2">
    <source>
        <dbReference type="ARBA" id="ARBA00022803"/>
    </source>
</evidence>